<evidence type="ECO:0000313" key="2">
    <source>
        <dbReference type="WBParaSite" id="RSKR_0000208200.1"/>
    </source>
</evidence>
<protein>
    <submittedName>
        <fullName evidence="2">Protein kinase domain-containing protein</fullName>
    </submittedName>
</protein>
<name>A0AC35TMQ9_9BILA</name>
<sequence>MVIFKPKNKGRVRGTLRYLSLNCHQKLELGPADGLHNLYYSIIELGTGTLPWRISSDIAIVETMKEILTTHHTKVQCLFFY</sequence>
<dbReference type="WBParaSite" id="RSKR_0000208200.1">
    <property type="protein sequence ID" value="RSKR_0000208200.1"/>
    <property type="gene ID" value="RSKR_0000208200"/>
</dbReference>
<accession>A0AC35TMQ9</accession>
<dbReference type="Proteomes" id="UP000095286">
    <property type="component" value="Unplaced"/>
</dbReference>
<evidence type="ECO:0000313" key="1">
    <source>
        <dbReference type="Proteomes" id="UP000095286"/>
    </source>
</evidence>
<organism evidence="1 2">
    <name type="scientific">Rhabditophanes sp. KR3021</name>
    <dbReference type="NCBI Taxonomy" id="114890"/>
    <lineage>
        <taxon>Eukaryota</taxon>
        <taxon>Metazoa</taxon>
        <taxon>Ecdysozoa</taxon>
        <taxon>Nematoda</taxon>
        <taxon>Chromadorea</taxon>
        <taxon>Rhabditida</taxon>
        <taxon>Tylenchina</taxon>
        <taxon>Panagrolaimomorpha</taxon>
        <taxon>Strongyloidoidea</taxon>
        <taxon>Alloionematidae</taxon>
        <taxon>Rhabditophanes</taxon>
    </lineage>
</organism>
<reference evidence="2" key="1">
    <citation type="submission" date="2016-11" db="UniProtKB">
        <authorList>
            <consortium name="WormBaseParasite"/>
        </authorList>
    </citation>
    <scope>IDENTIFICATION</scope>
    <source>
        <strain evidence="2">KR3021</strain>
    </source>
</reference>
<proteinExistence type="predicted"/>